<organism evidence="1 2">
    <name type="scientific">Arctium lappa</name>
    <name type="common">Greater burdock</name>
    <name type="synonym">Lappa major</name>
    <dbReference type="NCBI Taxonomy" id="4217"/>
    <lineage>
        <taxon>Eukaryota</taxon>
        <taxon>Viridiplantae</taxon>
        <taxon>Streptophyta</taxon>
        <taxon>Embryophyta</taxon>
        <taxon>Tracheophyta</taxon>
        <taxon>Spermatophyta</taxon>
        <taxon>Magnoliopsida</taxon>
        <taxon>eudicotyledons</taxon>
        <taxon>Gunneridae</taxon>
        <taxon>Pentapetalae</taxon>
        <taxon>asterids</taxon>
        <taxon>campanulids</taxon>
        <taxon>Asterales</taxon>
        <taxon>Asteraceae</taxon>
        <taxon>Carduoideae</taxon>
        <taxon>Cardueae</taxon>
        <taxon>Arctiinae</taxon>
        <taxon>Arctium</taxon>
    </lineage>
</organism>
<reference evidence="2" key="1">
    <citation type="journal article" date="2022" name="Mol. Ecol. Resour.">
        <title>The genomes of chicory, endive, great burdock and yacon provide insights into Asteraceae palaeo-polyploidization history and plant inulin production.</title>
        <authorList>
            <person name="Fan W."/>
            <person name="Wang S."/>
            <person name="Wang H."/>
            <person name="Wang A."/>
            <person name="Jiang F."/>
            <person name="Liu H."/>
            <person name="Zhao H."/>
            <person name="Xu D."/>
            <person name="Zhang Y."/>
        </authorList>
    </citation>
    <scope>NUCLEOTIDE SEQUENCE [LARGE SCALE GENOMIC DNA]</scope>
    <source>
        <strain evidence="2">cv. Niubang</strain>
    </source>
</reference>
<evidence type="ECO:0000313" key="2">
    <source>
        <dbReference type="Proteomes" id="UP001055879"/>
    </source>
</evidence>
<name>A0ACB9FGX5_ARCLA</name>
<reference evidence="1 2" key="2">
    <citation type="journal article" date="2022" name="Mol. Ecol. Resour.">
        <title>The genomes of chicory, endive, great burdock and yacon provide insights into Asteraceae paleo-polyploidization history and plant inulin production.</title>
        <authorList>
            <person name="Fan W."/>
            <person name="Wang S."/>
            <person name="Wang H."/>
            <person name="Wang A."/>
            <person name="Jiang F."/>
            <person name="Liu H."/>
            <person name="Zhao H."/>
            <person name="Xu D."/>
            <person name="Zhang Y."/>
        </authorList>
    </citation>
    <scope>NUCLEOTIDE SEQUENCE [LARGE SCALE GENOMIC DNA]</scope>
    <source>
        <strain evidence="2">cv. Niubang</strain>
    </source>
</reference>
<sequence>MQHVTSLSFLLLAYSNYLSHANHVVPCAGKSASPALLKSLSKRQKIVLKVNFHCRKCKTRVLLAVTKLTGIDEVSFDGEKGTVVVIGDADPVCVATRVRKTGMIAEIESVGPIKKSEDPPKPPKLLRLMNPLPPYGCEGVAIGNSLPYNGGNCMIITNWAEGIVTRFNGSWQIPGKENTMAVLGRLLN</sequence>
<keyword evidence="2" id="KW-1185">Reference proteome</keyword>
<dbReference type="Proteomes" id="UP001055879">
    <property type="component" value="Linkage Group LG01"/>
</dbReference>
<comment type="caution">
    <text evidence="1">The sequence shown here is derived from an EMBL/GenBank/DDBJ whole genome shotgun (WGS) entry which is preliminary data.</text>
</comment>
<protein>
    <submittedName>
        <fullName evidence="1">Uncharacterized protein</fullName>
    </submittedName>
</protein>
<accession>A0ACB9FGX5</accession>
<dbReference type="EMBL" id="CM042047">
    <property type="protein sequence ID" value="KAI3770588.1"/>
    <property type="molecule type" value="Genomic_DNA"/>
</dbReference>
<evidence type="ECO:0000313" key="1">
    <source>
        <dbReference type="EMBL" id="KAI3770588.1"/>
    </source>
</evidence>
<proteinExistence type="predicted"/>
<gene>
    <name evidence="1" type="ORF">L6452_01727</name>
</gene>